<keyword evidence="4" id="KW-1185">Reference proteome</keyword>
<dbReference type="EC" id="1.1.5.3" evidence="3"/>
<dbReference type="SUPFAM" id="SSF54373">
    <property type="entry name" value="FAD-linked reductases, C-terminal domain"/>
    <property type="match status" value="1"/>
</dbReference>
<accession>A0A7W9GFK3</accession>
<dbReference type="Gene3D" id="3.30.9.10">
    <property type="entry name" value="D-Amino Acid Oxidase, subunit A, domain 2"/>
    <property type="match status" value="1"/>
</dbReference>
<dbReference type="Gene3D" id="1.10.10.1100">
    <property type="entry name" value="BFD-like [2Fe-2S]-binding domain"/>
    <property type="match status" value="1"/>
</dbReference>
<dbReference type="InterPro" id="IPR052745">
    <property type="entry name" value="G3P_Oxidase/Oxidoreductase"/>
</dbReference>
<dbReference type="PRINTS" id="PR00420">
    <property type="entry name" value="RNGMNOXGNASE"/>
</dbReference>
<dbReference type="EMBL" id="JACHMB010000001">
    <property type="protein sequence ID" value="MBB5782827.1"/>
    <property type="molecule type" value="Genomic_DNA"/>
</dbReference>
<feature type="domain" description="BFD-like [2Fe-2S]-binding" evidence="2">
    <location>
        <begin position="399"/>
        <end position="452"/>
    </location>
</feature>
<dbReference type="Proteomes" id="UP000579153">
    <property type="component" value="Unassembled WGS sequence"/>
</dbReference>
<dbReference type="GO" id="GO:0004368">
    <property type="term" value="F:glycerol-3-phosphate dehydrogenase (quinone) activity"/>
    <property type="evidence" value="ECO:0007669"/>
    <property type="project" value="UniProtKB-EC"/>
</dbReference>
<feature type="domain" description="FAD dependent oxidoreductase" evidence="1">
    <location>
        <begin position="5"/>
        <end position="354"/>
    </location>
</feature>
<dbReference type="Pfam" id="PF01266">
    <property type="entry name" value="DAO"/>
    <property type="match status" value="1"/>
</dbReference>
<dbReference type="AlphaFoldDB" id="A0A7W9GFK3"/>
<name>A0A7W9GFK3_9ACTN</name>
<organism evidence="3 4">
    <name type="scientific">Nonomuraea jabiensis</name>
    <dbReference type="NCBI Taxonomy" id="882448"/>
    <lineage>
        <taxon>Bacteria</taxon>
        <taxon>Bacillati</taxon>
        <taxon>Actinomycetota</taxon>
        <taxon>Actinomycetes</taxon>
        <taxon>Streptosporangiales</taxon>
        <taxon>Streptosporangiaceae</taxon>
        <taxon>Nonomuraea</taxon>
    </lineage>
</organism>
<dbReference type="CDD" id="cd19946">
    <property type="entry name" value="GlpA-like_Fer2_BFD-like"/>
    <property type="match status" value="1"/>
</dbReference>
<dbReference type="Pfam" id="PF04324">
    <property type="entry name" value="Fer2_BFD"/>
    <property type="match status" value="1"/>
</dbReference>
<proteinExistence type="predicted"/>
<dbReference type="Gene3D" id="3.50.50.60">
    <property type="entry name" value="FAD/NAD(P)-binding domain"/>
    <property type="match status" value="1"/>
</dbReference>
<dbReference type="RefSeq" id="WP_185075852.1">
    <property type="nucleotide sequence ID" value="NZ_JACHMB010000001.1"/>
</dbReference>
<reference evidence="3 4" key="1">
    <citation type="submission" date="2020-08" db="EMBL/GenBank/DDBJ databases">
        <title>Sequencing the genomes of 1000 actinobacteria strains.</title>
        <authorList>
            <person name="Klenk H.-P."/>
        </authorList>
    </citation>
    <scope>NUCLEOTIDE SEQUENCE [LARGE SCALE GENOMIC DNA]</scope>
    <source>
        <strain evidence="3 4">DSM 45507</strain>
    </source>
</reference>
<dbReference type="InterPro" id="IPR006076">
    <property type="entry name" value="FAD-dep_OxRdtase"/>
</dbReference>
<evidence type="ECO:0000313" key="3">
    <source>
        <dbReference type="EMBL" id="MBB5782827.1"/>
    </source>
</evidence>
<dbReference type="InterPro" id="IPR036188">
    <property type="entry name" value="FAD/NAD-bd_sf"/>
</dbReference>
<comment type="caution">
    <text evidence="3">The sequence shown here is derived from an EMBL/GenBank/DDBJ whole genome shotgun (WGS) entry which is preliminary data.</text>
</comment>
<keyword evidence="3" id="KW-0560">Oxidoreductase</keyword>
<dbReference type="PANTHER" id="PTHR42720">
    <property type="entry name" value="GLYCEROL-3-PHOSPHATE DEHYDROGENASE"/>
    <property type="match status" value="1"/>
</dbReference>
<protein>
    <submittedName>
        <fullName evidence="3">Glycerol-3-phosphate dehydrogenase</fullName>
        <ecNumber evidence="3">1.1.5.3</ecNumber>
    </submittedName>
</protein>
<dbReference type="InterPro" id="IPR041854">
    <property type="entry name" value="BFD-like_2Fe2S-bd_dom_sf"/>
</dbReference>
<evidence type="ECO:0000259" key="1">
    <source>
        <dbReference type="Pfam" id="PF01266"/>
    </source>
</evidence>
<dbReference type="InterPro" id="IPR007419">
    <property type="entry name" value="BFD-like_2Fe2S-bd_dom"/>
</dbReference>
<evidence type="ECO:0000313" key="4">
    <source>
        <dbReference type="Proteomes" id="UP000579153"/>
    </source>
</evidence>
<evidence type="ECO:0000259" key="2">
    <source>
        <dbReference type="Pfam" id="PF04324"/>
    </source>
</evidence>
<dbReference type="PANTHER" id="PTHR42720:SF1">
    <property type="entry name" value="GLYCEROL 3-PHOSPHATE OXIDASE"/>
    <property type="match status" value="1"/>
</dbReference>
<dbReference type="SUPFAM" id="SSF51905">
    <property type="entry name" value="FAD/NAD(P)-binding domain"/>
    <property type="match status" value="1"/>
</dbReference>
<gene>
    <name evidence="3" type="ORF">HD596_009583</name>
</gene>
<sequence>MSTYDVAVVGGGIVGSAIARLLGGTALSVALVEARDDVGEGTSKANTAILHTGFDARPGTLESRLVARGHDLLGRYAEATGIPVERTGALLVAWTPEQLDALPGLRAKAERNGYTACQIVDATEVYRRVPALGAGALGGLTVPGESIICTWTTNLALAIDAVNRGVRLLRGHRVTAVHPGPDTTRLVTTAGELSARWVVNAAGLGSDVLDALFGHDRFTVTPRRGELLVFDKLARPLAPCIVLPVPSSAGKGVLVSPTIYGNVMVGPTAEDLTDRAATGTSEAGLEFLREKGAELMPRLMAEEVTATYAGLRASIGRDDYLIDLDAGQRYVLVGGIRSTGLTAGMAIAEHVADLLKGHLDITGRAALPAPPRMPNLGEAFPRPYQDAAAIAADPEYGRVVCFCERVTKGEIRDALASVIPPAGVEGLRRRTRAMNGRCQGFYCGARVREIFEGGAG</sequence>